<keyword evidence="5 6" id="KW-0472">Membrane</keyword>
<organism evidence="8">
    <name type="scientific">Heligmosomoides polygyrus</name>
    <name type="common">Parasitic roundworm</name>
    <dbReference type="NCBI Taxonomy" id="6339"/>
    <lineage>
        <taxon>Eukaryota</taxon>
        <taxon>Metazoa</taxon>
        <taxon>Ecdysozoa</taxon>
        <taxon>Nematoda</taxon>
        <taxon>Chromadorea</taxon>
        <taxon>Rhabditida</taxon>
        <taxon>Rhabditina</taxon>
        <taxon>Rhabditomorpha</taxon>
        <taxon>Strongyloidea</taxon>
        <taxon>Heligmosomidae</taxon>
        <taxon>Heligmosomoides</taxon>
    </lineage>
</organism>
<comment type="caution">
    <text evidence="6">Lacks conserved residue(s) required for the propagation of feature annotation.</text>
</comment>
<evidence type="ECO:0000313" key="8">
    <source>
        <dbReference type="EMBL" id="VDO86894.1"/>
    </source>
</evidence>
<dbReference type="InterPro" id="IPR007632">
    <property type="entry name" value="Anoctamin"/>
</dbReference>
<keyword evidence="3 6" id="KW-0812">Transmembrane</keyword>
<evidence type="ECO:0000313" key="9">
    <source>
        <dbReference type="Proteomes" id="UP000050761"/>
    </source>
</evidence>
<keyword evidence="9" id="KW-1185">Reference proteome</keyword>
<evidence type="ECO:0000256" key="5">
    <source>
        <dbReference type="ARBA" id="ARBA00023136"/>
    </source>
</evidence>
<evidence type="ECO:0000256" key="4">
    <source>
        <dbReference type="ARBA" id="ARBA00022989"/>
    </source>
</evidence>
<dbReference type="WBParaSite" id="HPBE_0001094901-mRNA-1">
    <property type="protein sequence ID" value="HPBE_0001094901-mRNA-1"/>
    <property type="gene ID" value="HPBE_0001094901"/>
</dbReference>
<dbReference type="PANTHER" id="PTHR12308:SF83">
    <property type="entry name" value="ANOCTAMIN"/>
    <property type="match status" value="1"/>
</dbReference>
<evidence type="ECO:0000256" key="3">
    <source>
        <dbReference type="ARBA" id="ARBA00022692"/>
    </source>
</evidence>
<dbReference type="Pfam" id="PF04547">
    <property type="entry name" value="Anoctamin"/>
    <property type="match status" value="1"/>
</dbReference>
<keyword evidence="4 6" id="KW-1133">Transmembrane helix</keyword>
<dbReference type="AlphaFoldDB" id="A0A3P7ZS49"/>
<proteinExistence type="inferred from homology"/>
<evidence type="ECO:0000256" key="6">
    <source>
        <dbReference type="RuleBase" id="RU280814"/>
    </source>
</evidence>
<accession>A0A3P7ZS49</accession>
<dbReference type="OrthoDB" id="296386at2759"/>
<comment type="similarity">
    <text evidence="2 6">Belongs to the anoctamin family.</text>
</comment>
<dbReference type="GO" id="GO:0005886">
    <property type="term" value="C:plasma membrane"/>
    <property type="evidence" value="ECO:0007669"/>
    <property type="project" value="TreeGrafter"/>
</dbReference>
<gene>
    <name evidence="8" type="ORF">HPBE_LOCUS10950</name>
</gene>
<dbReference type="PANTHER" id="PTHR12308">
    <property type="entry name" value="ANOCTAMIN"/>
    <property type="match status" value="1"/>
</dbReference>
<evidence type="ECO:0000313" key="10">
    <source>
        <dbReference type="WBParaSite" id="HPBE_0001094901-mRNA-1"/>
    </source>
</evidence>
<dbReference type="Proteomes" id="UP000050761">
    <property type="component" value="Unassembled WGS sequence"/>
</dbReference>
<evidence type="ECO:0000256" key="2">
    <source>
        <dbReference type="ARBA" id="ARBA00009671"/>
    </source>
</evidence>
<reference evidence="8 9" key="1">
    <citation type="submission" date="2018-11" db="EMBL/GenBank/DDBJ databases">
        <authorList>
            <consortium name="Pathogen Informatics"/>
        </authorList>
    </citation>
    <scope>NUCLEOTIDE SEQUENCE [LARGE SCALE GENOMIC DNA]</scope>
</reference>
<protein>
    <recommendedName>
        <fullName evidence="6">Anoctamin</fullName>
    </recommendedName>
</protein>
<reference evidence="10" key="2">
    <citation type="submission" date="2019-09" db="UniProtKB">
        <authorList>
            <consortium name="WormBaseParasite"/>
        </authorList>
    </citation>
    <scope>IDENTIFICATION</scope>
</reference>
<dbReference type="EMBL" id="UZAH01026933">
    <property type="protein sequence ID" value="VDO86894.1"/>
    <property type="molecule type" value="Genomic_DNA"/>
</dbReference>
<feature type="transmembrane region" description="Helical" evidence="6">
    <location>
        <begin position="6"/>
        <end position="28"/>
    </location>
</feature>
<comment type="subcellular location">
    <subcellularLocation>
        <location evidence="1 6">Membrane</location>
        <topology evidence="1 6">Multi-pass membrane protein</topology>
    </subcellularLocation>
</comment>
<name>A0A3P7ZS49_HELPZ</name>
<sequence>MVLQFGFVTLFVSAFPLAPFFAVLNNIFEIRLDAYKFLILTQKPIPAQARNIGVWVNILETISKLTIPINALVIAFTSDFVPELMYFIMNHSMEGYVNSSLSYFDATLYDFKSKRFHNVTLCRYRGYRLPPCSLMPERTTVYGKDVCDDNLGFSSTWWKIFAARLLFVVIFEVGMIQWLHEHI</sequence>
<feature type="domain" description="Anoctamin transmembrane" evidence="7">
    <location>
        <begin position="1"/>
        <end position="175"/>
    </location>
</feature>
<evidence type="ECO:0000259" key="7">
    <source>
        <dbReference type="Pfam" id="PF04547"/>
    </source>
</evidence>
<dbReference type="GO" id="GO:0005254">
    <property type="term" value="F:chloride channel activity"/>
    <property type="evidence" value="ECO:0007669"/>
    <property type="project" value="TreeGrafter"/>
</dbReference>
<dbReference type="InterPro" id="IPR049452">
    <property type="entry name" value="Anoctamin_TM"/>
</dbReference>
<evidence type="ECO:0000256" key="1">
    <source>
        <dbReference type="ARBA" id="ARBA00004141"/>
    </source>
</evidence>
<feature type="transmembrane region" description="Helical" evidence="6">
    <location>
        <begin position="161"/>
        <end position="180"/>
    </location>
</feature>